<gene>
    <name evidence="6" type="primary">rplW</name>
    <name evidence="7" type="ORF">E6H00_14460</name>
</gene>
<dbReference type="FunFam" id="3.30.70.330:FF:000001">
    <property type="entry name" value="50S ribosomal protein L23"/>
    <property type="match status" value="1"/>
</dbReference>
<dbReference type="GO" id="GO:0005840">
    <property type="term" value="C:ribosome"/>
    <property type="evidence" value="ECO:0007669"/>
    <property type="project" value="UniProtKB-KW"/>
</dbReference>
<dbReference type="SUPFAM" id="SSF54189">
    <property type="entry name" value="Ribosomal proteins S24e, L23 and L15e"/>
    <property type="match status" value="1"/>
</dbReference>
<dbReference type="GO" id="GO:0003735">
    <property type="term" value="F:structural constituent of ribosome"/>
    <property type="evidence" value="ECO:0007669"/>
    <property type="project" value="InterPro"/>
</dbReference>
<accession>A0A537JW07</accession>
<keyword evidence="3 6" id="KW-0694">RNA-binding</keyword>
<evidence type="ECO:0000256" key="2">
    <source>
        <dbReference type="ARBA" id="ARBA00022730"/>
    </source>
</evidence>
<evidence type="ECO:0000256" key="3">
    <source>
        <dbReference type="ARBA" id="ARBA00022884"/>
    </source>
</evidence>
<evidence type="ECO:0000256" key="6">
    <source>
        <dbReference type="HAMAP-Rule" id="MF_01369"/>
    </source>
</evidence>
<keyword evidence="4 6" id="KW-0689">Ribosomal protein</keyword>
<comment type="subunit">
    <text evidence="6">Part of the 50S ribosomal subunit. Contacts protein L29, and trigger factor when it is bound to the ribosome.</text>
</comment>
<comment type="caution">
    <text evidence="7">The sequence shown here is derived from an EMBL/GenBank/DDBJ whole genome shotgun (WGS) entry which is preliminary data.</text>
</comment>
<evidence type="ECO:0000313" key="7">
    <source>
        <dbReference type="EMBL" id="TMI87729.1"/>
    </source>
</evidence>
<protein>
    <recommendedName>
        <fullName evidence="6">Large ribosomal subunit protein uL23</fullName>
    </recommendedName>
</protein>
<dbReference type="InterPro" id="IPR012678">
    <property type="entry name" value="Ribosomal_uL23/eL15/eS24_sf"/>
</dbReference>
<dbReference type="Gene3D" id="3.30.70.330">
    <property type="match status" value="1"/>
</dbReference>
<evidence type="ECO:0000256" key="1">
    <source>
        <dbReference type="ARBA" id="ARBA00006700"/>
    </source>
</evidence>
<dbReference type="Pfam" id="PF00276">
    <property type="entry name" value="Ribosomal_L23"/>
    <property type="match status" value="1"/>
</dbReference>
<dbReference type="InterPro" id="IPR013025">
    <property type="entry name" value="Ribosomal_uL23-like"/>
</dbReference>
<dbReference type="GO" id="GO:1990904">
    <property type="term" value="C:ribonucleoprotein complex"/>
    <property type="evidence" value="ECO:0007669"/>
    <property type="project" value="UniProtKB-KW"/>
</dbReference>
<evidence type="ECO:0000256" key="4">
    <source>
        <dbReference type="ARBA" id="ARBA00022980"/>
    </source>
</evidence>
<organism evidence="7 8">
    <name type="scientific">Candidatus Segetimicrobium genomatis</name>
    <dbReference type="NCBI Taxonomy" id="2569760"/>
    <lineage>
        <taxon>Bacteria</taxon>
        <taxon>Bacillati</taxon>
        <taxon>Candidatus Sysuimicrobiota</taxon>
        <taxon>Candidatus Sysuimicrobiia</taxon>
        <taxon>Candidatus Sysuimicrobiales</taxon>
        <taxon>Candidatus Segetimicrobiaceae</taxon>
        <taxon>Candidatus Segetimicrobium</taxon>
    </lineage>
</organism>
<evidence type="ECO:0000313" key="8">
    <source>
        <dbReference type="Proteomes" id="UP000318509"/>
    </source>
</evidence>
<dbReference type="AlphaFoldDB" id="A0A537JW07"/>
<reference evidence="7 8" key="1">
    <citation type="journal article" date="2019" name="Nat. Microbiol.">
        <title>Mediterranean grassland soil C-N compound turnover is dependent on rainfall and depth, and is mediated by genomically divergent microorganisms.</title>
        <authorList>
            <person name="Diamond S."/>
            <person name="Andeer P.F."/>
            <person name="Li Z."/>
            <person name="Crits-Christoph A."/>
            <person name="Burstein D."/>
            <person name="Anantharaman K."/>
            <person name="Lane K.R."/>
            <person name="Thomas B.C."/>
            <person name="Pan C."/>
            <person name="Northen T.R."/>
            <person name="Banfield J.F."/>
        </authorList>
    </citation>
    <scope>NUCLEOTIDE SEQUENCE [LARGE SCALE GENOMIC DNA]</scope>
    <source>
        <strain evidence="7">NP_3</strain>
    </source>
</reference>
<name>A0A537JW07_9BACT</name>
<keyword evidence="5 6" id="KW-0687">Ribonucleoprotein</keyword>
<dbReference type="NCBIfam" id="NF004363">
    <property type="entry name" value="PRK05738.2-4"/>
    <property type="match status" value="1"/>
</dbReference>
<proteinExistence type="inferred from homology"/>
<dbReference type="PANTHER" id="PTHR11620">
    <property type="entry name" value="60S RIBOSOMAL PROTEIN L23A"/>
    <property type="match status" value="1"/>
</dbReference>
<dbReference type="GO" id="GO:0006412">
    <property type="term" value="P:translation"/>
    <property type="evidence" value="ECO:0007669"/>
    <property type="project" value="UniProtKB-UniRule"/>
</dbReference>
<comment type="similarity">
    <text evidence="1 6">Belongs to the universal ribosomal protein uL23 family.</text>
</comment>
<dbReference type="HAMAP" id="MF_01369_B">
    <property type="entry name" value="Ribosomal_uL23_B"/>
    <property type="match status" value="1"/>
</dbReference>
<sequence>MNDPREVIRRPIVTEKSMRGTTINKYTFEVDRRSPKPVIREAVQQLFKVKVTKVNVITIPGRARRRGQHHYQEPAFRKAVVTLAAGDKIDLEQLG</sequence>
<dbReference type="EMBL" id="VBAK01000151">
    <property type="protein sequence ID" value="TMI87729.1"/>
    <property type="molecule type" value="Genomic_DNA"/>
</dbReference>
<dbReference type="Proteomes" id="UP000318509">
    <property type="component" value="Unassembled WGS sequence"/>
</dbReference>
<comment type="function">
    <text evidence="6">One of the early assembly proteins it binds 23S rRNA. One of the proteins that surrounds the polypeptide exit tunnel on the outside of the ribosome. Forms the main docking site for trigger factor binding to the ribosome.</text>
</comment>
<evidence type="ECO:0000256" key="5">
    <source>
        <dbReference type="ARBA" id="ARBA00023274"/>
    </source>
</evidence>
<keyword evidence="2 6" id="KW-0699">rRNA-binding</keyword>
<dbReference type="GO" id="GO:0019843">
    <property type="term" value="F:rRNA binding"/>
    <property type="evidence" value="ECO:0007669"/>
    <property type="project" value="UniProtKB-UniRule"/>
</dbReference>
<dbReference type="InterPro" id="IPR012677">
    <property type="entry name" value="Nucleotide-bd_a/b_plait_sf"/>
</dbReference>